<proteinExistence type="predicted"/>
<name>A0A4Z2IXF5_9TELE</name>
<evidence type="ECO:0000313" key="1">
    <source>
        <dbReference type="EMBL" id="TNN82447.1"/>
    </source>
</evidence>
<dbReference type="AlphaFoldDB" id="A0A4Z2IXF5"/>
<keyword evidence="2" id="KW-1185">Reference proteome</keyword>
<sequence>MTPAQSLTEVIQPTSLAGSSSLLMRLMPSPVVSRWISCKEKDAEGFFSGVSHLLCCTALLCLKAAETSTSLT</sequence>
<reference evidence="1 2" key="1">
    <citation type="submission" date="2019-03" db="EMBL/GenBank/DDBJ databases">
        <title>First draft genome of Liparis tanakae, snailfish: a comprehensive survey of snailfish specific genes.</title>
        <authorList>
            <person name="Kim W."/>
            <person name="Song I."/>
            <person name="Jeong J.-H."/>
            <person name="Kim D."/>
            <person name="Kim S."/>
            <person name="Ryu S."/>
            <person name="Song J.Y."/>
            <person name="Lee S.K."/>
        </authorList>
    </citation>
    <scope>NUCLEOTIDE SEQUENCE [LARGE SCALE GENOMIC DNA]</scope>
    <source>
        <tissue evidence="1">Muscle</tissue>
    </source>
</reference>
<accession>A0A4Z2IXF5</accession>
<comment type="caution">
    <text evidence="1">The sequence shown here is derived from an EMBL/GenBank/DDBJ whole genome shotgun (WGS) entry which is preliminary data.</text>
</comment>
<dbReference type="Proteomes" id="UP000314294">
    <property type="component" value="Unassembled WGS sequence"/>
</dbReference>
<protein>
    <submittedName>
        <fullName evidence="1">Uncharacterized protein</fullName>
    </submittedName>
</protein>
<evidence type="ECO:0000313" key="2">
    <source>
        <dbReference type="Proteomes" id="UP000314294"/>
    </source>
</evidence>
<dbReference type="EMBL" id="SRLO01000039">
    <property type="protein sequence ID" value="TNN82447.1"/>
    <property type="molecule type" value="Genomic_DNA"/>
</dbReference>
<organism evidence="1 2">
    <name type="scientific">Liparis tanakae</name>
    <name type="common">Tanaka's snailfish</name>
    <dbReference type="NCBI Taxonomy" id="230148"/>
    <lineage>
        <taxon>Eukaryota</taxon>
        <taxon>Metazoa</taxon>
        <taxon>Chordata</taxon>
        <taxon>Craniata</taxon>
        <taxon>Vertebrata</taxon>
        <taxon>Euteleostomi</taxon>
        <taxon>Actinopterygii</taxon>
        <taxon>Neopterygii</taxon>
        <taxon>Teleostei</taxon>
        <taxon>Neoteleostei</taxon>
        <taxon>Acanthomorphata</taxon>
        <taxon>Eupercaria</taxon>
        <taxon>Perciformes</taxon>
        <taxon>Cottioidei</taxon>
        <taxon>Cottales</taxon>
        <taxon>Liparidae</taxon>
        <taxon>Liparis</taxon>
    </lineage>
</organism>
<gene>
    <name evidence="1" type="ORF">EYF80_007282</name>
</gene>